<dbReference type="Gene3D" id="1.10.510.10">
    <property type="entry name" value="Transferase(Phosphotransferase) domain 1"/>
    <property type="match status" value="1"/>
</dbReference>
<comment type="catalytic activity">
    <reaction evidence="14">
        <text>[DNA-directed RNA polymerase] + ATP = phospho-[DNA-directed RNA polymerase] + ADP + H(+)</text>
        <dbReference type="Rhea" id="RHEA:10216"/>
        <dbReference type="Rhea" id="RHEA-COMP:11321"/>
        <dbReference type="Rhea" id="RHEA-COMP:11322"/>
        <dbReference type="ChEBI" id="CHEBI:15378"/>
        <dbReference type="ChEBI" id="CHEBI:30616"/>
        <dbReference type="ChEBI" id="CHEBI:43176"/>
        <dbReference type="ChEBI" id="CHEBI:68546"/>
        <dbReference type="ChEBI" id="CHEBI:456216"/>
        <dbReference type="EC" id="2.7.11.23"/>
    </reaction>
</comment>
<dbReference type="PANTHER" id="PTHR24056:SF233">
    <property type="entry name" value="CYCLIN-DEPENDENT KINASE 9"/>
    <property type="match status" value="1"/>
</dbReference>
<evidence type="ECO:0000256" key="12">
    <source>
        <dbReference type="ARBA" id="ARBA00047811"/>
    </source>
</evidence>
<dbReference type="GO" id="GO:0004693">
    <property type="term" value="F:cyclin-dependent protein serine/threonine kinase activity"/>
    <property type="evidence" value="ECO:0007669"/>
    <property type="project" value="UniProtKB-EC"/>
</dbReference>
<comment type="subcellular location">
    <subcellularLocation>
        <location evidence="1">Nucleus</location>
    </subcellularLocation>
</comment>
<feature type="compositionally biased region" description="Basic and acidic residues" evidence="17">
    <location>
        <begin position="523"/>
        <end position="537"/>
    </location>
</feature>
<keyword evidence="6" id="KW-0808">Transferase</keyword>
<accession>A0AAN7UQ69</accession>
<evidence type="ECO:0000256" key="16">
    <source>
        <dbReference type="PROSITE-ProRule" id="PRU10141"/>
    </source>
</evidence>
<evidence type="ECO:0000256" key="17">
    <source>
        <dbReference type="SAM" id="MobiDB-lite"/>
    </source>
</evidence>
<feature type="region of interest" description="Disordered" evidence="17">
    <location>
        <begin position="355"/>
        <end position="380"/>
    </location>
</feature>
<evidence type="ECO:0000259" key="18">
    <source>
        <dbReference type="PROSITE" id="PS50011"/>
    </source>
</evidence>
<dbReference type="InterPro" id="IPR017441">
    <property type="entry name" value="Protein_kinase_ATP_BS"/>
</dbReference>
<dbReference type="PANTHER" id="PTHR24056">
    <property type="entry name" value="CELL DIVISION PROTEIN KINASE"/>
    <property type="match status" value="1"/>
</dbReference>
<evidence type="ECO:0000256" key="13">
    <source>
        <dbReference type="ARBA" id="ARBA00048367"/>
    </source>
</evidence>
<evidence type="ECO:0000256" key="2">
    <source>
        <dbReference type="ARBA" id="ARBA00006485"/>
    </source>
</evidence>
<evidence type="ECO:0000256" key="5">
    <source>
        <dbReference type="ARBA" id="ARBA00022527"/>
    </source>
</evidence>
<proteinExistence type="inferred from homology"/>
<dbReference type="EMBL" id="JAWHQM010000017">
    <property type="protein sequence ID" value="KAK5630691.1"/>
    <property type="molecule type" value="Genomic_DNA"/>
</dbReference>
<dbReference type="InterPro" id="IPR000719">
    <property type="entry name" value="Prot_kinase_dom"/>
</dbReference>
<comment type="catalytic activity">
    <reaction evidence="12">
        <text>L-threonyl-[protein] + ATP = O-phospho-L-threonyl-[protein] + ADP + H(+)</text>
        <dbReference type="Rhea" id="RHEA:46608"/>
        <dbReference type="Rhea" id="RHEA-COMP:11060"/>
        <dbReference type="Rhea" id="RHEA-COMP:11605"/>
        <dbReference type="ChEBI" id="CHEBI:15378"/>
        <dbReference type="ChEBI" id="CHEBI:30013"/>
        <dbReference type="ChEBI" id="CHEBI:30616"/>
        <dbReference type="ChEBI" id="CHEBI:61977"/>
        <dbReference type="ChEBI" id="CHEBI:456216"/>
        <dbReference type="EC" id="2.7.11.22"/>
    </reaction>
</comment>
<dbReference type="InterPro" id="IPR050108">
    <property type="entry name" value="CDK"/>
</dbReference>
<dbReference type="InterPro" id="IPR008271">
    <property type="entry name" value="Ser/Thr_kinase_AS"/>
</dbReference>
<evidence type="ECO:0000256" key="6">
    <source>
        <dbReference type="ARBA" id="ARBA00022679"/>
    </source>
</evidence>
<dbReference type="PROSITE" id="PS50011">
    <property type="entry name" value="PROTEIN_KINASE_DOM"/>
    <property type="match status" value="1"/>
</dbReference>
<keyword evidence="8" id="KW-0418">Kinase</keyword>
<dbReference type="AlphaFoldDB" id="A0AAN7UQ69"/>
<feature type="region of interest" description="Disordered" evidence="17">
    <location>
        <begin position="444"/>
        <end position="463"/>
    </location>
</feature>
<dbReference type="Gene3D" id="3.30.200.20">
    <property type="entry name" value="Phosphorylase Kinase, domain 1"/>
    <property type="match status" value="1"/>
</dbReference>
<reference evidence="19 20" key="1">
    <citation type="submission" date="2023-10" db="EMBL/GenBank/DDBJ databases">
        <title>Draft genome sequence of Xylaria bambusicola isolate GMP-LS, the root and basal stem rot pathogen of sugarcane in Indonesia.</title>
        <authorList>
            <person name="Selvaraj P."/>
            <person name="Muralishankar V."/>
            <person name="Muruganantham S."/>
            <person name="Sp S."/>
            <person name="Haryani S."/>
            <person name="Lau K.J.X."/>
            <person name="Naqvi N.I."/>
        </authorList>
    </citation>
    <scope>NUCLEOTIDE SEQUENCE [LARGE SCALE GENOMIC DNA]</scope>
    <source>
        <strain evidence="19">GMP-LS</strain>
    </source>
</reference>
<dbReference type="PROSITE" id="PS00107">
    <property type="entry name" value="PROTEIN_KINASE_ATP"/>
    <property type="match status" value="1"/>
</dbReference>
<feature type="binding site" evidence="16">
    <location>
        <position position="141"/>
    </location>
    <ligand>
        <name>ATP</name>
        <dbReference type="ChEBI" id="CHEBI:30616"/>
    </ligand>
</feature>
<comment type="catalytic activity">
    <reaction evidence="13">
        <text>L-seryl-[protein] + ATP = O-phospho-L-seryl-[protein] + ADP + H(+)</text>
        <dbReference type="Rhea" id="RHEA:17989"/>
        <dbReference type="Rhea" id="RHEA-COMP:9863"/>
        <dbReference type="Rhea" id="RHEA-COMP:11604"/>
        <dbReference type="ChEBI" id="CHEBI:15378"/>
        <dbReference type="ChEBI" id="CHEBI:29999"/>
        <dbReference type="ChEBI" id="CHEBI:30616"/>
        <dbReference type="ChEBI" id="CHEBI:83421"/>
        <dbReference type="ChEBI" id="CHEBI:456216"/>
        <dbReference type="EC" id="2.7.11.22"/>
    </reaction>
</comment>
<feature type="compositionally biased region" description="Basic and acidic residues" evidence="17">
    <location>
        <begin position="603"/>
        <end position="614"/>
    </location>
</feature>
<keyword evidence="7 16" id="KW-0547">Nucleotide-binding</keyword>
<keyword evidence="10" id="KW-0539">Nucleus</keyword>
<sequence length="614" mass="69790">MISIVLIQLDITPRDTSILPRLCDANYEVLDIGNRTDWAFLPPLGSISTKRTDISHEQFSLLSFSRCSASRRPTMTTTTNGGENGALSPRSFAQQHQRPRESFKGCSRIDDYELLGKLGEGTFGEVYKARSRKTGALVALKKIIMHNEKDGFPITALREIRLLKLLKHENVLRLEDMAVEHHSKIIDKRKRPIIYMATPYMDHDLSGLLDNPAVNFTIPQIKCYMLQLLQGLRYIHQSKILHRDMKAANLLISNKGILQIADFGLARNYDGSVPQAGQGGGESKREYTSLVVTRWYRPPELLLHLKRYTTAIDMWGVGCVFGEMLIGKPILAGESDGHQLEIIFDLVGSPNEENMPGWKKLPGAESLTPRPRPESLSSKFRNHGPAAVSLLKQLLQLNWRTRINAIDALEHPYFKSDPLPARPEDIPTFEDSHELDRRKFHDRKAALPPAPKGGTVGGAFDGPNVGFANGDGYGNRANGRHGGNRNGGDGGRRPAWAREQPRHEHRLPPRPPPPENPPSGWDGGKDQHDAYNRDRAPRNRGGANRPDIDTYIPSYRGARDDRPPRDDRRRRDDRDDRRHDWDRRDRDYEDRSRASRTRSRSRSPREREREVYRR</sequence>
<feature type="compositionally biased region" description="Basic and acidic residues" evidence="17">
    <location>
        <begin position="557"/>
        <end position="593"/>
    </location>
</feature>
<evidence type="ECO:0000256" key="3">
    <source>
        <dbReference type="ARBA" id="ARBA00012409"/>
    </source>
</evidence>
<dbReference type="PROSITE" id="PS00108">
    <property type="entry name" value="PROTEIN_KINASE_ST"/>
    <property type="match status" value="1"/>
</dbReference>
<dbReference type="GO" id="GO:0008353">
    <property type="term" value="F:RNA polymerase II CTD heptapeptide repeat kinase activity"/>
    <property type="evidence" value="ECO:0007669"/>
    <property type="project" value="UniProtKB-EC"/>
</dbReference>
<name>A0AAN7UQ69_9PEZI</name>
<protein>
    <recommendedName>
        <fullName evidence="11">Serine/threonine-protein kinase BUR1</fullName>
        <ecNumber evidence="4">2.7.11.22</ecNumber>
        <ecNumber evidence="3">2.7.11.23</ecNumber>
    </recommendedName>
    <alternativeName>
        <fullName evidence="15">Serine/threonine-protein kinase bur1</fullName>
    </alternativeName>
</protein>
<keyword evidence="5" id="KW-0723">Serine/threonine-protein kinase</keyword>
<feature type="domain" description="Protein kinase" evidence="18">
    <location>
        <begin position="112"/>
        <end position="414"/>
    </location>
</feature>
<keyword evidence="9 16" id="KW-0067">ATP-binding</keyword>
<feature type="region of interest" description="Disordered" evidence="17">
    <location>
        <begin position="471"/>
        <end position="614"/>
    </location>
</feature>
<evidence type="ECO:0000256" key="10">
    <source>
        <dbReference type="ARBA" id="ARBA00023242"/>
    </source>
</evidence>
<dbReference type="EC" id="2.7.11.23" evidence="3"/>
<dbReference type="EC" id="2.7.11.22" evidence="4"/>
<evidence type="ECO:0000313" key="20">
    <source>
        <dbReference type="Proteomes" id="UP001305414"/>
    </source>
</evidence>
<comment type="similarity">
    <text evidence="2">Belongs to the protein kinase superfamily. CMGC Ser/Thr protein kinase family. CDC2/CDKX subfamily.</text>
</comment>
<evidence type="ECO:0000256" key="15">
    <source>
        <dbReference type="ARBA" id="ARBA00073250"/>
    </source>
</evidence>
<evidence type="ECO:0000256" key="7">
    <source>
        <dbReference type="ARBA" id="ARBA00022741"/>
    </source>
</evidence>
<dbReference type="SUPFAM" id="SSF56112">
    <property type="entry name" value="Protein kinase-like (PK-like)"/>
    <property type="match status" value="1"/>
</dbReference>
<evidence type="ECO:0000256" key="8">
    <source>
        <dbReference type="ARBA" id="ARBA00022777"/>
    </source>
</evidence>
<dbReference type="InterPro" id="IPR011009">
    <property type="entry name" value="Kinase-like_dom_sf"/>
</dbReference>
<evidence type="ECO:0000256" key="4">
    <source>
        <dbReference type="ARBA" id="ARBA00012425"/>
    </source>
</evidence>
<keyword evidence="20" id="KW-1185">Reference proteome</keyword>
<dbReference type="Proteomes" id="UP001305414">
    <property type="component" value="Unassembled WGS sequence"/>
</dbReference>
<evidence type="ECO:0000256" key="9">
    <source>
        <dbReference type="ARBA" id="ARBA00022840"/>
    </source>
</evidence>
<dbReference type="FunFam" id="1.10.510.10:FF:000562">
    <property type="entry name" value="Serine/threonine-protein kinase bur1"/>
    <property type="match status" value="1"/>
</dbReference>
<evidence type="ECO:0000313" key="19">
    <source>
        <dbReference type="EMBL" id="KAK5630691.1"/>
    </source>
</evidence>
<evidence type="ECO:0000256" key="14">
    <source>
        <dbReference type="ARBA" id="ARBA00049280"/>
    </source>
</evidence>
<evidence type="ECO:0000256" key="11">
    <source>
        <dbReference type="ARBA" id="ARBA00041018"/>
    </source>
</evidence>
<dbReference type="FunFam" id="3.30.200.20:FF:000514">
    <property type="entry name" value="Serine/threonine-protein kinase BUR1"/>
    <property type="match status" value="1"/>
</dbReference>
<organism evidence="19 20">
    <name type="scientific">Xylaria bambusicola</name>
    <dbReference type="NCBI Taxonomy" id="326684"/>
    <lineage>
        <taxon>Eukaryota</taxon>
        <taxon>Fungi</taxon>
        <taxon>Dikarya</taxon>
        <taxon>Ascomycota</taxon>
        <taxon>Pezizomycotina</taxon>
        <taxon>Sordariomycetes</taxon>
        <taxon>Xylariomycetidae</taxon>
        <taxon>Xylariales</taxon>
        <taxon>Xylariaceae</taxon>
        <taxon>Xylaria</taxon>
    </lineage>
</organism>
<dbReference type="GO" id="GO:0005524">
    <property type="term" value="F:ATP binding"/>
    <property type="evidence" value="ECO:0007669"/>
    <property type="project" value="UniProtKB-UniRule"/>
</dbReference>
<dbReference type="Pfam" id="PF00069">
    <property type="entry name" value="Pkinase"/>
    <property type="match status" value="1"/>
</dbReference>
<evidence type="ECO:0000256" key="1">
    <source>
        <dbReference type="ARBA" id="ARBA00004123"/>
    </source>
</evidence>
<comment type="caution">
    <text evidence="19">The sequence shown here is derived from an EMBL/GenBank/DDBJ whole genome shotgun (WGS) entry which is preliminary data.</text>
</comment>
<gene>
    <name evidence="19" type="ORF">RRF57_006406</name>
</gene>
<dbReference type="CDD" id="cd07866">
    <property type="entry name" value="STKc_BUR1"/>
    <property type="match status" value="1"/>
</dbReference>
<dbReference type="GO" id="GO:0005634">
    <property type="term" value="C:nucleus"/>
    <property type="evidence" value="ECO:0007669"/>
    <property type="project" value="UniProtKB-SubCell"/>
</dbReference>
<dbReference type="SMART" id="SM00220">
    <property type="entry name" value="S_TKc"/>
    <property type="match status" value="1"/>
</dbReference>